<dbReference type="GO" id="GO:0016787">
    <property type="term" value="F:hydrolase activity"/>
    <property type="evidence" value="ECO:0007669"/>
    <property type="project" value="InterPro"/>
</dbReference>
<dbReference type="PANTHER" id="PTHR15394">
    <property type="entry name" value="SERINE HYDROLASE RBBP9"/>
    <property type="match status" value="1"/>
</dbReference>
<dbReference type="SUPFAM" id="SSF53474">
    <property type="entry name" value="alpha/beta-Hydrolases"/>
    <property type="match status" value="1"/>
</dbReference>
<dbReference type="InterPro" id="IPR010662">
    <property type="entry name" value="RBBP9/YdeN"/>
</dbReference>
<sequence length="191" mass="21395">MKFVILHGTMGSPNGNWFPWLAKELEKMGQIVVCPQLPTPEGQTPDNWVKAIKETVNSLGESKNEVVLVAHSMSCFAVCDYLSQIQQSINSAFFVAGFAETHPDWPEPYPALNNPFVEKVLDWNKVKANCSKIYCFDGNDDKYVSLEMAKRFAELCKAPLKIIPNGGHLTEGSGYKTFPLLLEIIKKELEI</sequence>
<dbReference type="Gene3D" id="3.40.50.1820">
    <property type="entry name" value="alpha/beta hydrolase"/>
    <property type="match status" value="1"/>
</dbReference>
<evidence type="ECO:0008006" key="3">
    <source>
        <dbReference type="Google" id="ProtNLM"/>
    </source>
</evidence>
<dbReference type="Pfam" id="PF06821">
    <property type="entry name" value="Ser_hydrolase"/>
    <property type="match status" value="1"/>
</dbReference>
<comment type="caution">
    <text evidence="1">The sequence shown here is derived from an EMBL/GenBank/DDBJ whole genome shotgun (WGS) entry which is preliminary data.</text>
</comment>
<gene>
    <name evidence="1" type="ORF">UT93_C0004G0015</name>
</gene>
<dbReference type="AlphaFoldDB" id="A0A0G0V0T6"/>
<reference evidence="1 2" key="1">
    <citation type="journal article" date="2015" name="Nature">
        <title>rRNA introns, odd ribosomes, and small enigmatic genomes across a large radiation of phyla.</title>
        <authorList>
            <person name="Brown C.T."/>
            <person name="Hug L.A."/>
            <person name="Thomas B.C."/>
            <person name="Sharon I."/>
            <person name="Castelle C.J."/>
            <person name="Singh A."/>
            <person name="Wilkins M.J."/>
            <person name="Williams K.H."/>
            <person name="Banfield J.F."/>
        </authorList>
    </citation>
    <scope>NUCLEOTIDE SEQUENCE [LARGE SCALE GENOMIC DNA]</scope>
</reference>
<evidence type="ECO:0000313" key="1">
    <source>
        <dbReference type="EMBL" id="KKR56137.1"/>
    </source>
</evidence>
<accession>A0A0G0V0T6</accession>
<dbReference type="EMBL" id="LBYR01000004">
    <property type="protein sequence ID" value="KKR56137.1"/>
    <property type="molecule type" value="Genomic_DNA"/>
</dbReference>
<protein>
    <recommendedName>
        <fullName evidence="3">YdeN-like protein</fullName>
    </recommendedName>
</protein>
<organism evidence="1 2">
    <name type="scientific">Candidatus Woesebacteria bacterium GW2011_GWF1_40_24</name>
    <dbReference type="NCBI Taxonomy" id="1618601"/>
    <lineage>
        <taxon>Bacteria</taxon>
        <taxon>Candidatus Woeseibacteriota</taxon>
    </lineage>
</organism>
<dbReference type="PANTHER" id="PTHR15394:SF3">
    <property type="entry name" value="SERINE HYDROLASE RBBP9"/>
    <property type="match status" value="1"/>
</dbReference>
<proteinExistence type="predicted"/>
<name>A0A0G0V0T6_9BACT</name>
<dbReference type="InterPro" id="IPR029058">
    <property type="entry name" value="AB_hydrolase_fold"/>
</dbReference>
<evidence type="ECO:0000313" key="2">
    <source>
        <dbReference type="Proteomes" id="UP000034627"/>
    </source>
</evidence>
<dbReference type="Proteomes" id="UP000034627">
    <property type="component" value="Unassembled WGS sequence"/>
</dbReference>